<name>A0A5Q0H5I2_SACSY</name>
<dbReference type="KEGG" id="ssyi:EKG83_29770"/>
<feature type="signal peptide" evidence="1">
    <location>
        <begin position="1"/>
        <end position="27"/>
    </location>
</feature>
<evidence type="ECO:0000313" key="3">
    <source>
        <dbReference type="Proteomes" id="UP000325787"/>
    </source>
</evidence>
<dbReference type="OrthoDB" id="3694931at2"/>
<dbReference type="EMBL" id="CP034550">
    <property type="protein sequence ID" value="QFZ21012.1"/>
    <property type="molecule type" value="Genomic_DNA"/>
</dbReference>
<evidence type="ECO:0000313" key="2">
    <source>
        <dbReference type="EMBL" id="QFZ21012.1"/>
    </source>
</evidence>
<gene>
    <name evidence="2" type="ORF">EKG83_29770</name>
</gene>
<keyword evidence="1" id="KW-0732">Signal</keyword>
<sequence length="211" mass="22797">MVAGFFRKVSVLAVAGLLVGVPGTARAEQQARVVYSIEFADPGEEHDPEPYGAVVLRLPGEDRLLWREGRAEDTPSRWRYPATGAAIQEVPFTEDEILQVCAFVGERDGDVDERLADGCLPYEGVHEPYVIDGSGGHVTVNLYGVGRAAGREVVPQKGFADCVDIAVANGADPLTAHDACDAAELTTCYRIFREAHGRQAWALEACQARVD</sequence>
<dbReference type="RefSeq" id="WP_033430207.1">
    <property type="nucleotide sequence ID" value="NZ_CP034550.1"/>
</dbReference>
<proteinExistence type="predicted"/>
<evidence type="ECO:0000256" key="1">
    <source>
        <dbReference type="SAM" id="SignalP"/>
    </source>
</evidence>
<feature type="chain" id="PRO_5024800047" evidence="1">
    <location>
        <begin position="28"/>
        <end position="211"/>
    </location>
</feature>
<protein>
    <submittedName>
        <fullName evidence="2">Uncharacterized protein</fullName>
    </submittedName>
</protein>
<dbReference type="Proteomes" id="UP000325787">
    <property type="component" value="Chromosome"/>
</dbReference>
<dbReference type="AlphaFoldDB" id="A0A5Q0H5I2"/>
<reference evidence="3" key="1">
    <citation type="journal article" date="2021" name="Curr. Microbiol.">
        <title>Complete genome of nocamycin-producing strain Saccharothrix syringae NRRL B-16468 reveals the biosynthetic potential for secondary metabolites.</title>
        <authorList>
            <person name="Mo X."/>
            <person name="Yang S."/>
        </authorList>
    </citation>
    <scope>NUCLEOTIDE SEQUENCE [LARGE SCALE GENOMIC DNA]</scope>
    <source>
        <strain evidence="3">ATCC 51364 / DSM 43886 / JCM 6844 / KCTC 9398 / NBRC 14523 / NRRL B-16468 / INA 2240</strain>
    </source>
</reference>
<organism evidence="2 3">
    <name type="scientific">Saccharothrix syringae</name>
    <name type="common">Nocardiopsis syringae</name>
    <dbReference type="NCBI Taxonomy" id="103733"/>
    <lineage>
        <taxon>Bacteria</taxon>
        <taxon>Bacillati</taxon>
        <taxon>Actinomycetota</taxon>
        <taxon>Actinomycetes</taxon>
        <taxon>Pseudonocardiales</taxon>
        <taxon>Pseudonocardiaceae</taxon>
        <taxon>Saccharothrix</taxon>
    </lineage>
</organism>
<accession>A0A5Q0H5I2</accession>
<keyword evidence="3" id="KW-1185">Reference proteome</keyword>